<name>A0AAV3Z280_9GAST</name>
<comment type="caution">
    <text evidence="2">The sequence shown here is derived from an EMBL/GenBank/DDBJ whole genome shotgun (WGS) entry which is preliminary data.</text>
</comment>
<evidence type="ECO:0000313" key="3">
    <source>
        <dbReference type="Proteomes" id="UP000735302"/>
    </source>
</evidence>
<accession>A0AAV3Z280</accession>
<reference evidence="2 3" key="1">
    <citation type="journal article" date="2021" name="Elife">
        <title>Chloroplast acquisition without the gene transfer in kleptoplastic sea slugs, Plakobranchus ocellatus.</title>
        <authorList>
            <person name="Maeda T."/>
            <person name="Takahashi S."/>
            <person name="Yoshida T."/>
            <person name="Shimamura S."/>
            <person name="Takaki Y."/>
            <person name="Nagai Y."/>
            <person name="Toyoda A."/>
            <person name="Suzuki Y."/>
            <person name="Arimoto A."/>
            <person name="Ishii H."/>
            <person name="Satoh N."/>
            <person name="Nishiyama T."/>
            <person name="Hasebe M."/>
            <person name="Maruyama T."/>
            <person name="Minagawa J."/>
            <person name="Obokata J."/>
            <person name="Shigenobu S."/>
        </authorList>
    </citation>
    <scope>NUCLEOTIDE SEQUENCE [LARGE SCALE GENOMIC DNA]</scope>
</reference>
<gene>
    <name evidence="2" type="ORF">PoB_001511800</name>
</gene>
<evidence type="ECO:0000313" key="2">
    <source>
        <dbReference type="EMBL" id="GFN88612.1"/>
    </source>
</evidence>
<dbReference type="InterPro" id="IPR021381">
    <property type="entry name" value="DUF3011"/>
</dbReference>
<keyword evidence="1" id="KW-0732">Signal</keyword>
<organism evidence="2 3">
    <name type="scientific">Plakobranchus ocellatus</name>
    <dbReference type="NCBI Taxonomy" id="259542"/>
    <lineage>
        <taxon>Eukaryota</taxon>
        <taxon>Metazoa</taxon>
        <taxon>Spiralia</taxon>
        <taxon>Lophotrochozoa</taxon>
        <taxon>Mollusca</taxon>
        <taxon>Gastropoda</taxon>
        <taxon>Heterobranchia</taxon>
        <taxon>Euthyneura</taxon>
        <taxon>Panpulmonata</taxon>
        <taxon>Sacoglossa</taxon>
        <taxon>Placobranchoidea</taxon>
        <taxon>Plakobranchidae</taxon>
        <taxon>Plakobranchus</taxon>
    </lineage>
</organism>
<proteinExistence type="predicted"/>
<dbReference type="EMBL" id="BLXT01001860">
    <property type="protein sequence ID" value="GFN88612.1"/>
    <property type="molecule type" value="Genomic_DNA"/>
</dbReference>
<dbReference type="Pfam" id="PF11218">
    <property type="entry name" value="DUF3011"/>
    <property type="match status" value="1"/>
</dbReference>
<evidence type="ECO:0000256" key="1">
    <source>
        <dbReference type="SAM" id="SignalP"/>
    </source>
</evidence>
<dbReference type="Proteomes" id="UP000735302">
    <property type="component" value="Unassembled WGS sequence"/>
</dbReference>
<dbReference type="AlphaFoldDB" id="A0AAV3Z280"/>
<feature type="chain" id="PRO_5043461426" evidence="1">
    <location>
        <begin position="22"/>
        <end position="156"/>
    </location>
</feature>
<feature type="signal peptide" evidence="1">
    <location>
        <begin position="1"/>
        <end position="21"/>
    </location>
</feature>
<keyword evidence="3" id="KW-1185">Reference proteome</keyword>
<sequence length="156" mass="17734">MIFSPKCLAIVVICCIGLGSCYEQTTCRQVSLISIASRYREALIPRQIKSMTLLRRYTTFPCIKYFSYGFYGPYAWVNRNCRGLFRVCTIPGATRLITCSSRGNRVATCSLGRPIKSITVKYHLSRNPCVLNYSYRLLGTRLQVYNNCMATFAVGY</sequence>
<protein>
    <submittedName>
        <fullName evidence="2">D-galacturonic acid binding lectin</fullName>
    </submittedName>
</protein>
<dbReference type="PROSITE" id="PS51257">
    <property type="entry name" value="PROKAR_LIPOPROTEIN"/>
    <property type="match status" value="1"/>
</dbReference>